<gene>
    <name evidence="1" type="ORF">N0F65_002644</name>
</gene>
<evidence type="ECO:0000313" key="1">
    <source>
        <dbReference type="EMBL" id="DBA01034.1"/>
    </source>
</evidence>
<dbReference type="Proteomes" id="UP001146120">
    <property type="component" value="Unassembled WGS sequence"/>
</dbReference>
<evidence type="ECO:0008006" key="3">
    <source>
        <dbReference type="Google" id="ProtNLM"/>
    </source>
</evidence>
<dbReference type="AlphaFoldDB" id="A0AAV2Z6M2"/>
<sequence>MPRDPSLSNEEKGATKANIATGKSCRWIARQLRRNKTAIANFKRALDCPKEPPKRGPKPKLSARAARHAIRLAIDKRMPATKIRDQLGVDCHSQTILNVLNGAKFARYKKRKQAPKLTKSHKQMRLKEPVLFQLSYVAVCRRCRDHFLLVFHH</sequence>
<protein>
    <recommendedName>
        <fullName evidence="3">Transposase</fullName>
    </recommendedName>
</protein>
<proteinExistence type="predicted"/>
<organism evidence="1 2">
    <name type="scientific">Lagenidium giganteum</name>
    <dbReference type="NCBI Taxonomy" id="4803"/>
    <lineage>
        <taxon>Eukaryota</taxon>
        <taxon>Sar</taxon>
        <taxon>Stramenopiles</taxon>
        <taxon>Oomycota</taxon>
        <taxon>Peronosporomycetes</taxon>
        <taxon>Pythiales</taxon>
        <taxon>Pythiaceae</taxon>
    </lineage>
</organism>
<dbReference type="Gene3D" id="1.10.10.10">
    <property type="entry name" value="Winged helix-like DNA-binding domain superfamily/Winged helix DNA-binding domain"/>
    <property type="match status" value="1"/>
</dbReference>
<keyword evidence="2" id="KW-1185">Reference proteome</keyword>
<reference evidence="1" key="1">
    <citation type="submission" date="2022-11" db="EMBL/GenBank/DDBJ databases">
        <authorList>
            <person name="Morgan W.R."/>
            <person name="Tartar A."/>
        </authorList>
    </citation>
    <scope>NUCLEOTIDE SEQUENCE</scope>
    <source>
        <strain evidence="1">ARSEF 373</strain>
    </source>
</reference>
<accession>A0AAV2Z6M2</accession>
<dbReference type="EMBL" id="DAKRPA010000054">
    <property type="protein sequence ID" value="DBA01034.1"/>
    <property type="molecule type" value="Genomic_DNA"/>
</dbReference>
<reference evidence="1" key="2">
    <citation type="journal article" date="2023" name="Microbiol Resour">
        <title>Decontamination and Annotation of the Draft Genome Sequence of the Oomycete Lagenidium giganteum ARSEF 373.</title>
        <authorList>
            <person name="Morgan W.R."/>
            <person name="Tartar A."/>
        </authorList>
    </citation>
    <scope>NUCLEOTIDE SEQUENCE</scope>
    <source>
        <strain evidence="1">ARSEF 373</strain>
    </source>
</reference>
<dbReference type="Gene3D" id="1.10.10.60">
    <property type="entry name" value="Homeodomain-like"/>
    <property type="match status" value="1"/>
</dbReference>
<name>A0AAV2Z6M2_9STRA</name>
<evidence type="ECO:0000313" key="2">
    <source>
        <dbReference type="Proteomes" id="UP001146120"/>
    </source>
</evidence>
<dbReference type="InterPro" id="IPR036388">
    <property type="entry name" value="WH-like_DNA-bd_sf"/>
</dbReference>
<comment type="caution">
    <text evidence="1">The sequence shown here is derived from an EMBL/GenBank/DDBJ whole genome shotgun (WGS) entry which is preliminary data.</text>
</comment>